<feature type="compositionally biased region" description="Low complexity" evidence="8">
    <location>
        <begin position="19"/>
        <end position="35"/>
    </location>
</feature>
<evidence type="ECO:0000256" key="3">
    <source>
        <dbReference type="ARBA" id="ARBA00009370"/>
    </source>
</evidence>
<comment type="catalytic activity">
    <reaction evidence="1 7">
        <text>Cleavage of hydrophobic, N-terminal signal or leader sequences from secreted and periplasmic proteins.</text>
        <dbReference type="EC" id="3.4.21.89"/>
    </reaction>
</comment>
<proteinExistence type="inferred from homology"/>
<accession>A0A939C171</accession>
<feature type="region of interest" description="Disordered" evidence="8">
    <location>
        <begin position="1"/>
        <end position="39"/>
    </location>
</feature>
<feature type="domain" description="Peptidase S26" evidence="9">
    <location>
        <begin position="50"/>
        <end position="265"/>
    </location>
</feature>
<dbReference type="Proteomes" id="UP000663792">
    <property type="component" value="Unassembled WGS sequence"/>
</dbReference>
<dbReference type="PRINTS" id="PR00727">
    <property type="entry name" value="LEADERPTASE"/>
</dbReference>
<keyword evidence="7" id="KW-0645">Protease</keyword>
<dbReference type="GO" id="GO:0005886">
    <property type="term" value="C:plasma membrane"/>
    <property type="evidence" value="ECO:0007669"/>
    <property type="project" value="UniProtKB-SubCell"/>
</dbReference>
<evidence type="ECO:0000259" key="9">
    <source>
        <dbReference type="Pfam" id="PF10502"/>
    </source>
</evidence>
<dbReference type="EMBL" id="JAERWK010000008">
    <property type="protein sequence ID" value="MBM9466872.1"/>
    <property type="molecule type" value="Genomic_DNA"/>
</dbReference>
<dbReference type="CDD" id="cd06530">
    <property type="entry name" value="S26_SPase_I"/>
    <property type="match status" value="1"/>
</dbReference>
<keyword evidence="7" id="KW-0812">Transmembrane</keyword>
<feature type="active site" evidence="6">
    <location>
        <position position="79"/>
    </location>
</feature>
<dbReference type="InterPro" id="IPR000223">
    <property type="entry name" value="Pept_S26A_signal_pept_1"/>
</dbReference>
<keyword evidence="7" id="KW-0472">Membrane</keyword>
<keyword evidence="7" id="KW-1133">Transmembrane helix</keyword>
<gene>
    <name evidence="10" type="primary">lepB</name>
    <name evidence="10" type="ORF">JL106_06200</name>
</gene>
<dbReference type="Gene3D" id="2.10.109.10">
    <property type="entry name" value="Umud Fragment, subunit A"/>
    <property type="match status" value="1"/>
</dbReference>
<dbReference type="InterPro" id="IPR019758">
    <property type="entry name" value="Pept_S26A_signal_pept_1_CS"/>
</dbReference>
<dbReference type="GO" id="GO:0009003">
    <property type="term" value="F:signal peptidase activity"/>
    <property type="evidence" value="ECO:0007669"/>
    <property type="project" value="UniProtKB-EC"/>
</dbReference>
<dbReference type="SUPFAM" id="SSF51306">
    <property type="entry name" value="LexA/Signal peptidase"/>
    <property type="match status" value="1"/>
</dbReference>
<dbReference type="InterPro" id="IPR036286">
    <property type="entry name" value="LexA/Signal_pep-like_sf"/>
</dbReference>
<comment type="similarity">
    <text evidence="3 7">Belongs to the peptidase S26 family.</text>
</comment>
<evidence type="ECO:0000256" key="4">
    <source>
        <dbReference type="ARBA" id="ARBA00013208"/>
    </source>
</evidence>
<protein>
    <recommendedName>
        <fullName evidence="4 7">Signal peptidase I</fullName>
        <ecNumber evidence="4 7">3.4.21.89</ecNumber>
    </recommendedName>
</protein>
<evidence type="ECO:0000313" key="11">
    <source>
        <dbReference type="Proteomes" id="UP000663792"/>
    </source>
</evidence>
<keyword evidence="11" id="KW-1185">Reference proteome</keyword>
<keyword evidence="5 7" id="KW-0378">Hydrolase</keyword>
<dbReference type="RefSeq" id="WP_205259822.1">
    <property type="nucleotide sequence ID" value="NZ_JAERWK010000008.1"/>
</dbReference>
<dbReference type="Pfam" id="PF10502">
    <property type="entry name" value="Peptidase_S26"/>
    <property type="match status" value="1"/>
</dbReference>
<evidence type="ECO:0000256" key="6">
    <source>
        <dbReference type="PIRSR" id="PIRSR600223-1"/>
    </source>
</evidence>
<dbReference type="PANTHER" id="PTHR43390:SF1">
    <property type="entry name" value="CHLOROPLAST PROCESSING PEPTIDASE"/>
    <property type="match status" value="1"/>
</dbReference>
<dbReference type="PANTHER" id="PTHR43390">
    <property type="entry name" value="SIGNAL PEPTIDASE I"/>
    <property type="match status" value="1"/>
</dbReference>
<evidence type="ECO:0000256" key="7">
    <source>
        <dbReference type="RuleBase" id="RU362042"/>
    </source>
</evidence>
<name>A0A939C171_9ACTN</name>
<evidence type="ECO:0000256" key="2">
    <source>
        <dbReference type="ARBA" id="ARBA00004401"/>
    </source>
</evidence>
<evidence type="ECO:0000256" key="8">
    <source>
        <dbReference type="SAM" id="MobiDB-lite"/>
    </source>
</evidence>
<dbReference type="GO" id="GO:0004252">
    <property type="term" value="F:serine-type endopeptidase activity"/>
    <property type="evidence" value="ECO:0007669"/>
    <property type="project" value="InterPro"/>
</dbReference>
<sequence>MSEDRSAAGDPTGGPPGNDPDAGATGESAAGASPSRRTRRARKQRPFWIELPILIVVAFVLTFLIQTFVAKVYYVPSGSMEQTLHGAADGGDRILANKLVYDFRDPRPGDVVVFKGPESWVPETRVSRPSNWFSSALAAVGSVVGIAPPDEKDYVKRVIAVGGQTVGCCDEGGNVTVDGRPLSEPYIYQPLPFQAGQLDCNTSPMSQRCFGPVTVPDGQLWVMGDHRSDSADSSYQCQGLPASSGARCQGPVPIDNVIGKAVFIVLPPSRWGTIGDPDIDPGG</sequence>
<organism evidence="10 11">
    <name type="scientific">Nakamurella leprariae</name>
    <dbReference type="NCBI Taxonomy" id="2803911"/>
    <lineage>
        <taxon>Bacteria</taxon>
        <taxon>Bacillati</taxon>
        <taxon>Actinomycetota</taxon>
        <taxon>Actinomycetes</taxon>
        <taxon>Nakamurellales</taxon>
        <taxon>Nakamurellaceae</taxon>
        <taxon>Nakamurella</taxon>
    </lineage>
</organism>
<feature type="active site" evidence="6">
    <location>
        <position position="156"/>
    </location>
</feature>
<dbReference type="GO" id="GO:0006465">
    <property type="term" value="P:signal peptide processing"/>
    <property type="evidence" value="ECO:0007669"/>
    <property type="project" value="InterPro"/>
</dbReference>
<dbReference type="InterPro" id="IPR019533">
    <property type="entry name" value="Peptidase_S26"/>
</dbReference>
<dbReference type="PROSITE" id="PS00761">
    <property type="entry name" value="SPASE_I_3"/>
    <property type="match status" value="1"/>
</dbReference>
<dbReference type="NCBIfam" id="TIGR02227">
    <property type="entry name" value="sigpep_I_bact"/>
    <property type="match status" value="1"/>
</dbReference>
<comment type="subcellular location">
    <subcellularLocation>
        <location evidence="2">Cell membrane</location>
        <topology evidence="2">Single-pass type II membrane protein</topology>
    </subcellularLocation>
    <subcellularLocation>
        <location evidence="7">Membrane</location>
        <topology evidence="7">Single-pass type II membrane protein</topology>
    </subcellularLocation>
</comment>
<evidence type="ECO:0000256" key="1">
    <source>
        <dbReference type="ARBA" id="ARBA00000677"/>
    </source>
</evidence>
<dbReference type="AlphaFoldDB" id="A0A939C171"/>
<feature type="transmembrane region" description="Helical" evidence="7">
    <location>
        <begin position="47"/>
        <end position="69"/>
    </location>
</feature>
<evidence type="ECO:0000256" key="5">
    <source>
        <dbReference type="ARBA" id="ARBA00022801"/>
    </source>
</evidence>
<evidence type="ECO:0000313" key="10">
    <source>
        <dbReference type="EMBL" id="MBM9466872.1"/>
    </source>
</evidence>
<reference evidence="10" key="1">
    <citation type="submission" date="2021-01" db="EMBL/GenBank/DDBJ databases">
        <title>YIM 132084 draft genome.</title>
        <authorList>
            <person name="An D."/>
        </authorList>
    </citation>
    <scope>NUCLEOTIDE SEQUENCE</scope>
    <source>
        <strain evidence="10">YIM 132084</strain>
    </source>
</reference>
<dbReference type="EC" id="3.4.21.89" evidence="4 7"/>
<comment type="caution">
    <text evidence="10">The sequence shown here is derived from an EMBL/GenBank/DDBJ whole genome shotgun (WGS) entry which is preliminary data.</text>
</comment>